<dbReference type="PANTHER" id="PTHR44103:SF1">
    <property type="entry name" value="PROPROTEIN CONVERTASE P"/>
    <property type="match status" value="1"/>
</dbReference>
<keyword evidence="1" id="KW-0732">Signal</keyword>
<proteinExistence type="predicted"/>
<comment type="caution">
    <text evidence="2">The sequence shown here is derived from an EMBL/GenBank/DDBJ whole genome shotgun (WGS) entry which is preliminary data.</text>
</comment>
<evidence type="ECO:0000313" key="2">
    <source>
        <dbReference type="EMBL" id="MBM3330919.1"/>
    </source>
</evidence>
<name>A0A937XEM9_UNCW3</name>
<dbReference type="AlphaFoldDB" id="A0A937XEM9"/>
<dbReference type="PROSITE" id="PS51257">
    <property type="entry name" value="PROKAR_LIPOPROTEIN"/>
    <property type="match status" value="1"/>
</dbReference>
<reference evidence="2" key="1">
    <citation type="submission" date="2019-03" db="EMBL/GenBank/DDBJ databases">
        <title>Lake Tanganyika Metagenome-Assembled Genomes (MAGs).</title>
        <authorList>
            <person name="Tran P."/>
        </authorList>
    </citation>
    <scope>NUCLEOTIDE SEQUENCE</scope>
    <source>
        <strain evidence="2">K_DeepCast_150m_m2_040</strain>
    </source>
</reference>
<protein>
    <submittedName>
        <fullName evidence="2">VCBS repeat-containing protein</fullName>
    </submittedName>
</protein>
<evidence type="ECO:0000313" key="3">
    <source>
        <dbReference type="Proteomes" id="UP000779900"/>
    </source>
</evidence>
<sequence>MSANLKRTSFVLVAALLLSGCSQRPGKLEPWVWPGANRCNTRSFDQDVTEPVPKWRYVEAWEAEWFDVPATEPIPVSAHAEHRPLVFDLDRDGRLEIVTSPLSHPPAALLNWEGAPFSGRTRGGLDWDQVQSDAARILADDSAGWVLLPESSLSRPGSSPMALRLNQRTVTLEVVLEPRRPYPSRMLECRDATDGRLVWRYEFGARPDLMAVADLDADGREELLVTTYGDGNGAAANGTRDSDSCYCVALRDNGTLLWQRGFGAHPFIGCLAGIADLDGDGKQDVFVNIYSWQNDFGGLAVLDGATGWIKSESPSPDSSRLSHVSAGCADVDGDGQQELAVAISGRKAEARLYRLTQGRLELTARVALGEARDTDEVSECRLHAICDLDGDGKRELVLSRCRKRMICRDPKFYPSTFDSCGLLVLDSDLRTRQEIGLPVRCQDVTLGDVIPGGNIEMLVVTDRLLLYSAAAD</sequence>
<dbReference type="Pfam" id="PF13517">
    <property type="entry name" value="FG-GAP_3"/>
    <property type="match status" value="1"/>
</dbReference>
<organism evidence="2 3">
    <name type="scientific">candidate division WOR-3 bacterium</name>
    <dbReference type="NCBI Taxonomy" id="2052148"/>
    <lineage>
        <taxon>Bacteria</taxon>
        <taxon>Bacteria division WOR-3</taxon>
    </lineage>
</organism>
<dbReference type="Gene3D" id="2.130.10.130">
    <property type="entry name" value="Integrin alpha, N-terminal"/>
    <property type="match status" value="1"/>
</dbReference>
<dbReference type="EMBL" id="VGIR01000014">
    <property type="protein sequence ID" value="MBM3330919.1"/>
    <property type="molecule type" value="Genomic_DNA"/>
</dbReference>
<dbReference type="SUPFAM" id="SSF69318">
    <property type="entry name" value="Integrin alpha N-terminal domain"/>
    <property type="match status" value="1"/>
</dbReference>
<dbReference type="InterPro" id="IPR028994">
    <property type="entry name" value="Integrin_alpha_N"/>
</dbReference>
<dbReference type="InterPro" id="IPR013517">
    <property type="entry name" value="FG-GAP"/>
</dbReference>
<gene>
    <name evidence="2" type="ORF">FJY68_03595</name>
</gene>
<evidence type="ECO:0000256" key="1">
    <source>
        <dbReference type="ARBA" id="ARBA00022729"/>
    </source>
</evidence>
<dbReference type="Proteomes" id="UP000779900">
    <property type="component" value="Unassembled WGS sequence"/>
</dbReference>
<accession>A0A937XEM9</accession>
<dbReference type="PANTHER" id="PTHR44103">
    <property type="entry name" value="PROPROTEIN CONVERTASE P"/>
    <property type="match status" value="1"/>
</dbReference>